<dbReference type="SUPFAM" id="SSF51445">
    <property type="entry name" value="(Trans)glycosidases"/>
    <property type="match status" value="1"/>
</dbReference>
<dbReference type="Pfam" id="PF02806">
    <property type="entry name" value="Alpha-amylase_C"/>
    <property type="match status" value="1"/>
</dbReference>
<dbReference type="SMART" id="SM00642">
    <property type="entry name" value="Aamy"/>
    <property type="match status" value="1"/>
</dbReference>
<proteinExistence type="inferred from homology"/>
<dbReference type="InterPro" id="IPR006048">
    <property type="entry name" value="A-amylase/branching_C"/>
</dbReference>
<dbReference type="CDD" id="cd02855">
    <property type="entry name" value="E_set_GBE_prok_N"/>
    <property type="match status" value="1"/>
</dbReference>
<dbReference type="NCBIfam" id="NF003811">
    <property type="entry name" value="PRK05402.1"/>
    <property type="match status" value="1"/>
</dbReference>
<dbReference type="Gene3D" id="3.20.20.80">
    <property type="entry name" value="Glycosidases"/>
    <property type="match status" value="1"/>
</dbReference>
<dbReference type="Pfam" id="PF00128">
    <property type="entry name" value="Alpha-amylase"/>
    <property type="match status" value="1"/>
</dbReference>
<protein>
    <recommendedName>
        <fullName evidence="10">1,4-alpha-glucan branching enzyme GlgB</fullName>
        <ecNumber evidence="10">2.4.1.18</ecNumber>
    </recommendedName>
    <alternativeName>
        <fullName evidence="10">1,4-alpha-D-glucan:1,4-alpha-D-glucan 6-glucosyl-transferase</fullName>
    </alternativeName>
    <alternativeName>
        <fullName evidence="10">Alpha-(1-&gt;4)-glucan branching enzyme</fullName>
    </alternativeName>
    <alternativeName>
        <fullName evidence="10">Glycogen branching enzyme</fullName>
        <shortName evidence="10">BE</shortName>
    </alternativeName>
</protein>
<dbReference type="NCBIfam" id="NF008967">
    <property type="entry name" value="PRK12313.1"/>
    <property type="match status" value="1"/>
</dbReference>
<comment type="catalytic activity">
    <reaction evidence="1 10">
        <text>Transfers a segment of a (1-&gt;4)-alpha-D-glucan chain to a primary hydroxy group in a similar glucan chain.</text>
        <dbReference type="EC" id="2.4.1.18"/>
    </reaction>
</comment>
<comment type="function">
    <text evidence="2 10">Catalyzes the formation of the alpha-1,6-glucosidic linkages in glycogen by scission of a 1,4-alpha-linked oligosaccharide from growing alpha-1,4-glucan chains and the subsequent attachment of the oligosaccharide to the alpha-1,6 position.</text>
</comment>
<reference evidence="13" key="2">
    <citation type="journal article" date="2021" name="PeerJ">
        <title>Extensive microbial diversity within the chicken gut microbiome revealed by metagenomics and culture.</title>
        <authorList>
            <person name="Gilroy R."/>
            <person name="Ravi A."/>
            <person name="Getino M."/>
            <person name="Pursley I."/>
            <person name="Horton D.L."/>
            <person name="Alikhan N.F."/>
            <person name="Baker D."/>
            <person name="Gharbi K."/>
            <person name="Hall N."/>
            <person name="Watson M."/>
            <person name="Adriaenssens E.M."/>
            <person name="Foster-Nyarko E."/>
            <person name="Jarju S."/>
            <person name="Secka A."/>
            <person name="Antonio M."/>
            <person name="Oren A."/>
            <person name="Chaudhuri R.R."/>
            <person name="La Ragione R."/>
            <person name="Hildebrand F."/>
            <person name="Pallen M.J."/>
        </authorList>
    </citation>
    <scope>NUCLEOTIDE SEQUENCE</scope>
    <source>
        <strain evidence="13">18911</strain>
    </source>
</reference>
<dbReference type="InterPro" id="IPR013780">
    <property type="entry name" value="Glyco_hydro_b"/>
</dbReference>
<dbReference type="PANTHER" id="PTHR43651">
    <property type="entry name" value="1,4-ALPHA-GLUCAN-BRANCHING ENZYME"/>
    <property type="match status" value="1"/>
</dbReference>
<evidence type="ECO:0000259" key="12">
    <source>
        <dbReference type="SMART" id="SM00642"/>
    </source>
</evidence>
<dbReference type="Pfam" id="PF02922">
    <property type="entry name" value="CBM_48"/>
    <property type="match status" value="1"/>
</dbReference>
<dbReference type="GO" id="GO:0005978">
    <property type="term" value="P:glycogen biosynthetic process"/>
    <property type="evidence" value="ECO:0007669"/>
    <property type="project" value="UniProtKB-UniRule"/>
</dbReference>
<evidence type="ECO:0000256" key="9">
    <source>
        <dbReference type="ARBA" id="ARBA00023277"/>
    </source>
</evidence>
<sequence length="635" mass="72624">MSDNKKGKKSTAAEKVNELDYPIYLFNEGTNSEAFRLMAPANLGGKWRFRVWAPNAKSVSVCGDFNGWDRFKNPMHPIGGGIWETEIAGLKNYDVYKFSVEGADGEIHMKADPYCPHTETPPGNASKLFDISGFGWTDGAYLAAQNGRDRVAEPMNIYEVHLGSWARYEDGNPLSYRDLADKLVSYVKDMGYTHVELMPVTEHPLEMSWGYQVGDFFAPTSRFGTPHDFMYLVDRFHAAGIGVILDLVLSHFPKDEFGLYRFDGTAAYEYSDPLKAEHKTWGTMVFDYGKGAVRSFLISCAAYWIEYYHIDGLRLDAVASMLYLDYDRRGGEWRPNKYGGNYNLEAISFLQDMNRTVLSRFPRAFTVAEESTAFPMVTMPPSSGGLGFNFKWNMGWMNDILDYVKTDPFFRKGNHNKLTCGISYAFSENYILPFSHDEVVHGKCSMLSKLPGDYQSKFMALKALYAYQYAHPGKKLNFMGNEIAQFIEWNYERPLDWFLLDYDSHKGVQNFVRKLNEIYVKYPALYEQDNSYDGFKWIVVDDNVQNVVAFYREAKNGDRVVAIINFSEVTRKNYTFGVPDKGYYHVIVNSNEPEFAGKTELKKSFRTKQKPSHGYKQSLTLDLEGNTALFLAVKK</sequence>
<gene>
    <name evidence="10 13" type="primary">glgB</name>
    <name evidence="13" type="ORF">IAB05_00765</name>
</gene>
<dbReference type="HAMAP" id="MF_00685">
    <property type="entry name" value="GlgB"/>
    <property type="match status" value="1"/>
</dbReference>
<dbReference type="EC" id="2.4.1.18" evidence="10"/>
<dbReference type="GO" id="GO:0005829">
    <property type="term" value="C:cytosol"/>
    <property type="evidence" value="ECO:0007669"/>
    <property type="project" value="TreeGrafter"/>
</dbReference>
<dbReference type="InterPro" id="IPR017853">
    <property type="entry name" value="GH"/>
</dbReference>
<dbReference type="InterPro" id="IPR004193">
    <property type="entry name" value="Glyco_hydro_13_N"/>
</dbReference>
<dbReference type="GO" id="GO:0043169">
    <property type="term" value="F:cation binding"/>
    <property type="evidence" value="ECO:0007669"/>
    <property type="project" value="InterPro"/>
</dbReference>
<keyword evidence="5 10" id="KW-0321">Glycogen metabolism</keyword>
<evidence type="ECO:0000256" key="8">
    <source>
        <dbReference type="ARBA" id="ARBA00023056"/>
    </source>
</evidence>
<dbReference type="CDD" id="cd11322">
    <property type="entry name" value="AmyAc_Glg_BE"/>
    <property type="match status" value="1"/>
</dbReference>
<dbReference type="PANTHER" id="PTHR43651:SF3">
    <property type="entry name" value="1,4-ALPHA-GLUCAN-BRANCHING ENZYME"/>
    <property type="match status" value="1"/>
</dbReference>
<feature type="domain" description="Glycosyl hydrolase family 13 catalytic" evidence="12">
    <location>
        <begin position="159"/>
        <end position="513"/>
    </location>
</feature>
<dbReference type="Proteomes" id="UP000824094">
    <property type="component" value="Unassembled WGS sequence"/>
</dbReference>
<dbReference type="Gene3D" id="2.60.40.1180">
    <property type="entry name" value="Golgi alpha-mannosidase II"/>
    <property type="match status" value="1"/>
</dbReference>
<accession>A0A9D1SH22</accession>
<dbReference type="GO" id="GO:0004553">
    <property type="term" value="F:hydrolase activity, hydrolyzing O-glycosyl compounds"/>
    <property type="evidence" value="ECO:0007669"/>
    <property type="project" value="InterPro"/>
</dbReference>
<comment type="similarity">
    <text evidence="4 10">Belongs to the glycosyl hydrolase 13 family. GlgB subfamily.</text>
</comment>
<dbReference type="InterPro" id="IPR044143">
    <property type="entry name" value="GlgB_N_E_set_prok"/>
</dbReference>
<dbReference type="GO" id="GO:0003844">
    <property type="term" value="F:1,4-alpha-glucan branching enzyme activity"/>
    <property type="evidence" value="ECO:0007669"/>
    <property type="project" value="UniProtKB-UniRule"/>
</dbReference>
<feature type="active site" description="Nucleophile" evidence="10 11">
    <location>
        <position position="316"/>
    </location>
</feature>
<evidence type="ECO:0000256" key="6">
    <source>
        <dbReference type="ARBA" id="ARBA00022676"/>
    </source>
</evidence>
<reference evidence="13" key="1">
    <citation type="submission" date="2020-10" db="EMBL/GenBank/DDBJ databases">
        <authorList>
            <person name="Gilroy R."/>
        </authorList>
    </citation>
    <scope>NUCLEOTIDE SEQUENCE</scope>
    <source>
        <strain evidence="13">18911</strain>
    </source>
</reference>
<dbReference type="InterPro" id="IPR006047">
    <property type="entry name" value="GH13_cat_dom"/>
</dbReference>
<dbReference type="FunFam" id="3.20.20.80:FF:000003">
    <property type="entry name" value="1,4-alpha-glucan branching enzyme GlgB"/>
    <property type="match status" value="1"/>
</dbReference>
<organism evidence="13 14">
    <name type="scientific">Candidatus Stercoripulliclostridium merdigallinarum</name>
    <dbReference type="NCBI Taxonomy" id="2840951"/>
    <lineage>
        <taxon>Bacteria</taxon>
        <taxon>Bacillati</taxon>
        <taxon>Bacillota</taxon>
        <taxon>Clostridia</taxon>
        <taxon>Eubacteriales</taxon>
        <taxon>Candidatus Stercoripulliclostridium</taxon>
    </lineage>
</organism>
<comment type="caution">
    <text evidence="13">The sequence shown here is derived from an EMBL/GenBank/DDBJ whole genome shotgun (WGS) entry which is preliminary data.</text>
</comment>
<keyword evidence="6 10" id="KW-0328">Glycosyltransferase</keyword>
<evidence type="ECO:0000256" key="5">
    <source>
        <dbReference type="ARBA" id="ARBA00022600"/>
    </source>
</evidence>
<dbReference type="InterPro" id="IPR037439">
    <property type="entry name" value="Branching_enzy"/>
</dbReference>
<dbReference type="Gene3D" id="2.60.40.10">
    <property type="entry name" value="Immunoglobulins"/>
    <property type="match status" value="1"/>
</dbReference>
<dbReference type="InterPro" id="IPR013783">
    <property type="entry name" value="Ig-like_fold"/>
</dbReference>
<dbReference type="SUPFAM" id="SSF51011">
    <property type="entry name" value="Glycosyl hydrolase domain"/>
    <property type="match status" value="1"/>
</dbReference>
<dbReference type="AlphaFoldDB" id="A0A9D1SH22"/>
<comment type="pathway">
    <text evidence="3 10">Glycan biosynthesis; glycogen biosynthesis.</text>
</comment>
<dbReference type="PIRSF" id="PIRSF000463">
    <property type="entry name" value="GlgB"/>
    <property type="match status" value="1"/>
</dbReference>
<dbReference type="NCBIfam" id="TIGR01515">
    <property type="entry name" value="branching_enzym"/>
    <property type="match status" value="1"/>
</dbReference>
<comment type="subunit">
    <text evidence="10">Monomer.</text>
</comment>
<evidence type="ECO:0000256" key="2">
    <source>
        <dbReference type="ARBA" id="ARBA00002953"/>
    </source>
</evidence>
<evidence type="ECO:0000256" key="7">
    <source>
        <dbReference type="ARBA" id="ARBA00022679"/>
    </source>
</evidence>
<evidence type="ECO:0000256" key="11">
    <source>
        <dbReference type="PIRSR" id="PIRSR000463-1"/>
    </source>
</evidence>
<evidence type="ECO:0000256" key="3">
    <source>
        <dbReference type="ARBA" id="ARBA00004964"/>
    </source>
</evidence>
<evidence type="ECO:0000256" key="10">
    <source>
        <dbReference type="HAMAP-Rule" id="MF_00685"/>
    </source>
</evidence>
<keyword evidence="9 10" id="KW-0119">Carbohydrate metabolism</keyword>
<dbReference type="InterPro" id="IPR006407">
    <property type="entry name" value="GlgB"/>
</dbReference>
<keyword evidence="7 10" id="KW-0808">Transferase</keyword>
<evidence type="ECO:0000256" key="4">
    <source>
        <dbReference type="ARBA" id="ARBA00009000"/>
    </source>
</evidence>
<feature type="active site" description="Proton donor" evidence="10 11">
    <location>
        <position position="369"/>
    </location>
</feature>
<dbReference type="EMBL" id="DVNF01000030">
    <property type="protein sequence ID" value="HIU59901.1"/>
    <property type="molecule type" value="Genomic_DNA"/>
</dbReference>
<evidence type="ECO:0000256" key="1">
    <source>
        <dbReference type="ARBA" id="ARBA00000826"/>
    </source>
</evidence>
<name>A0A9D1SH22_9FIRM</name>
<keyword evidence="8 10" id="KW-0320">Glycogen biosynthesis</keyword>
<evidence type="ECO:0000313" key="13">
    <source>
        <dbReference type="EMBL" id="HIU59901.1"/>
    </source>
</evidence>
<evidence type="ECO:0000313" key="14">
    <source>
        <dbReference type="Proteomes" id="UP000824094"/>
    </source>
</evidence>